<dbReference type="RefSeq" id="WP_310918136.1">
    <property type="nucleotide sequence ID" value="NZ_JAMQON010000001.1"/>
</dbReference>
<evidence type="ECO:0000256" key="1">
    <source>
        <dbReference type="SAM" id="MobiDB-lite"/>
    </source>
</evidence>
<dbReference type="EMBL" id="JAMQON010000001">
    <property type="protein sequence ID" value="MDS0258572.1"/>
    <property type="molecule type" value="Genomic_DNA"/>
</dbReference>
<sequence length="127" mass="14238">MVWVEKTDPPNVTVRGVGEFSVGDTDDVAADDAEYLVEERGDFELVDEPGPESEWTVGDDAHEEDGAPDVDEWADWSEDSWLELNYQQRAEDVREGRVDGHLDDIADVETSDTVVKAVNDRRGELEN</sequence>
<accession>A0ABU2F8I0</accession>
<name>A0ABU2F8I0_9EURY</name>
<evidence type="ECO:0000313" key="2">
    <source>
        <dbReference type="EMBL" id="MDS0258572.1"/>
    </source>
</evidence>
<keyword evidence="3" id="KW-1185">Reference proteome</keyword>
<evidence type="ECO:0000313" key="3">
    <source>
        <dbReference type="Proteomes" id="UP001259659"/>
    </source>
</evidence>
<comment type="caution">
    <text evidence="2">The sequence shown here is derived from an EMBL/GenBank/DDBJ whole genome shotgun (WGS) entry which is preliminary data.</text>
</comment>
<reference evidence="2 3" key="1">
    <citation type="submission" date="2022-06" db="EMBL/GenBank/DDBJ databases">
        <title>Haloarcula sp. a new haloarchaeum isolate from saline soil.</title>
        <authorList>
            <person name="Strakova D."/>
            <person name="Galisteo C."/>
            <person name="Sanchez-Porro C."/>
            <person name="Ventosa A."/>
        </authorList>
    </citation>
    <scope>NUCLEOTIDE SEQUENCE [LARGE SCALE GENOMIC DNA]</scope>
    <source>
        <strain evidence="2 3">S1CR25-12</strain>
    </source>
</reference>
<organism evidence="2 3">
    <name type="scientific">Haloarcula saliterrae</name>
    <dbReference type="NCBI Taxonomy" id="2950534"/>
    <lineage>
        <taxon>Archaea</taxon>
        <taxon>Methanobacteriati</taxon>
        <taxon>Methanobacteriota</taxon>
        <taxon>Stenosarchaea group</taxon>
        <taxon>Halobacteria</taxon>
        <taxon>Halobacteriales</taxon>
        <taxon>Haloarculaceae</taxon>
        <taxon>Haloarcula</taxon>
    </lineage>
</organism>
<feature type="region of interest" description="Disordered" evidence="1">
    <location>
        <begin position="46"/>
        <end position="67"/>
    </location>
</feature>
<proteinExistence type="predicted"/>
<gene>
    <name evidence="2" type="ORF">NDI56_03995</name>
</gene>
<protein>
    <submittedName>
        <fullName evidence="2">Uncharacterized protein</fullName>
    </submittedName>
</protein>
<dbReference type="Proteomes" id="UP001259659">
    <property type="component" value="Unassembled WGS sequence"/>
</dbReference>